<proteinExistence type="predicted"/>
<reference evidence="2" key="1">
    <citation type="submission" date="2016-11" db="UniProtKB">
        <authorList>
            <consortium name="WormBaseParasite"/>
        </authorList>
    </citation>
    <scope>IDENTIFICATION</scope>
    <source>
        <strain evidence="2">KR3021</strain>
    </source>
</reference>
<accession>A0AC35TT59</accession>
<sequence>MSVLTTFFFILLLISSAYGCLYHGIVRANGQEWRIEKDIKYVKKCTIYEDGSWDVVNVGCLTPNGTRILANGEYFEDSYVKECTKLTDGSWSIKQVACLTSNKTRIPNNVEWTDDKLYVKRCDVSTDGYVIIKTIGCMTSDLRTIPANGEWKGDSYVNKCTKLPDGSLQIKKTACLSDDQTKIPVNVEWNDGSYVKKCTGQEWMELDYVWKCSITDKKSLIYKSGCKTSEGKKIEIGDEMLIKNMYLEKCGYNEYTACMTPDKQRIPINGTWLQNSTVKKCDDIGHGALLIIDIGCVTPDETKISINGSFVDEKYQWNCINVGKGKVRLDKKIVKCEGGFSVGARWISNSFENKCMSNGVQQLVSCIHPVGVKIGVNETKVIEGKTIECIEFLNHTAVMRDQTTNLAETDNNSA</sequence>
<dbReference type="WBParaSite" id="RSKR_0000409950.1">
    <property type="protein sequence ID" value="RSKR_0000409950.1"/>
    <property type="gene ID" value="RSKR_0000409950"/>
</dbReference>
<organism evidence="1 2">
    <name type="scientific">Rhabditophanes sp. KR3021</name>
    <dbReference type="NCBI Taxonomy" id="114890"/>
    <lineage>
        <taxon>Eukaryota</taxon>
        <taxon>Metazoa</taxon>
        <taxon>Ecdysozoa</taxon>
        <taxon>Nematoda</taxon>
        <taxon>Chromadorea</taxon>
        <taxon>Rhabditida</taxon>
        <taxon>Tylenchina</taxon>
        <taxon>Panagrolaimomorpha</taxon>
        <taxon>Strongyloidoidea</taxon>
        <taxon>Alloionematidae</taxon>
        <taxon>Rhabditophanes</taxon>
    </lineage>
</organism>
<name>A0AC35TT59_9BILA</name>
<dbReference type="Proteomes" id="UP000095286">
    <property type="component" value="Unplaced"/>
</dbReference>
<evidence type="ECO:0000313" key="2">
    <source>
        <dbReference type="WBParaSite" id="RSKR_0000409950.1"/>
    </source>
</evidence>
<protein>
    <submittedName>
        <fullName evidence="2">Ricin B-type lectin domain-containing protein</fullName>
    </submittedName>
</protein>
<evidence type="ECO:0000313" key="1">
    <source>
        <dbReference type="Proteomes" id="UP000095286"/>
    </source>
</evidence>